<evidence type="ECO:0000313" key="7">
    <source>
        <dbReference type="EMBL" id="OSY48069.1"/>
    </source>
</evidence>
<dbReference type="PRINTS" id="PR00039">
    <property type="entry name" value="HTHLYSR"/>
</dbReference>
<feature type="region of interest" description="Disordered" evidence="5">
    <location>
        <begin position="294"/>
        <end position="315"/>
    </location>
</feature>
<proteinExistence type="inferred from homology"/>
<dbReference type="InterPro" id="IPR005119">
    <property type="entry name" value="LysR_subst-bd"/>
</dbReference>
<accession>A0AAE6NNF9</accession>
<organism evidence="8 10">
    <name type="scientific">Streptomyces platensis</name>
    <dbReference type="NCBI Taxonomy" id="58346"/>
    <lineage>
        <taxon>Bacteria</taxon>
        <taxon>Bacillati</taxon>
        <taxon>Actinomycetota</taxon>
        <taxon>Actinomycetes</taxon>
        <taxon>Kitasatosporales</taxon>
        <taxon>Streptomycetaceae</taxon>
        <taxon>Streptomyces</taxon>
    </lineage>
</organism>
<dbReference type="SUPFAM" id="SSF46785">
    <property type="entry name" value="Winged helix' DNA-binding domain"/>
    <property type="match status" value="1"/>
</dbReference>
<keyword evidence="2" id="KW-0805">Transcription regulation</keyword>
<dbReference type="PANTHER" id="PTHR30346:SF0">
    <property type="entry name" value="HCA OPERON TRANSCRIPTIONAL ACTIVATOR HCAR"/>
    <property type="match status" value="1"/>
</dbReference>
<dbReference type="RefSeq" id="WP_085922711.1">
    <property type="nucleotide sequence ID" value="NZ_BAABSS010000007.1"/>
</dbReference>
<dbReference type="SUPFAM" id="SSF53850">
    <property type="entry name" value="Periplasmic binding protein-like II"/>
    <property type="match status" value="1"/>
</dbReference>
<evidence type="ECO:0000256" key="2">
    <source>
        <dbReference type="ARBA" id="ARBA00023015"/>
    </source>
</evidence>
<reference evidence="7 9" key="1">
    <citation type="submission" date="2016-09" db="EMBL/GenBank/DDBJ databases">
        <title>Streptomyces platensis DSM40041, a candidate organism with high potential of specific P450 cytochromes.</title>
        <authorList>
            <person name="Grumaz C."/>
            <person name="Vainshtein Y."/>
            <person name="Kirstahler P."/>
            <person name="Sohn K."/>
        </authorList>
    </citation>
    <scope>NUCLEOTIDE SEQUENCE [LARGE SCALE GENOMIC DNA]</scope>
    <source>
        <strain evidence="7 9">DSM 40041</strain>
    </source>
</reference>
<evidence type="ECO:0000256" key="5">
    <source>
        <dbReference type="SAM" id="MobiDB-lite"/>
    </source>
</evidence>
<gene>
    <name evidence="7" type="primary">hcaR_2</name>
    <name evidence="7" type="ORF">BG653_00703</name>
    <name evidence="8" type="ORF">CP981_31395</name>
</gene>
<evidence type="ECO:0000313" key="9">
    <source>
        <dbReference type="Proteomes" id="UP000194225"/>
    </source>
</evidence>
<evidence type="ECO:0000256" key="3">
    <source>
        <dbReference type="ARBA" id="ARBA00023125"/>
    </source>
</evidence>
<reference evidence="8 10" key="2">
    <citation type="submission" date="2017-09" db="EMBL/GenBank/DDBJ databases">
        <authorList>
            <person name="Lee N."/>
            <person name="Cho B.-K."/>
        </authorList>
    </citation>
    <scope>NUCLEOTIDE SEQUENCE [LARGE SCALE GENOMIC DNA]</scope>
    <source>
        <strain evidence="8 10">ATCC 23948</strain>
    </source>
</reference>
<dbReference type="Pfam" id="PF03466">
    <property type="entry name" value="LysR_substrate"/>
    <property type="match status" value="1"/>
</dbReference>
<evidence type="ECO:0000256" key="1">
    <source>
        <dbReference type="ARBA" id="ARBA00009437"/>
    </source>
</evidence>
<dbReference type="InterPro" id="IPR036388">
    <property type="entry name" value="WH-like_DNA-bd_sf"/>
</dbReference>
<dbReference type="InterPro" id="IPR036390">
    <property type="entry name" value="WH_DNA-bd_sf"/>
</dbReference>
<dbReference type="Gene3D" id="3.40.190.10">
    <property type="entry name" value="Periplasmic binding protein-like II"/>
    <property type="match status" value="2"/>
</dbReference>
<evidence type="ECO:0000313" key="10">
    <source>
        <dbReference type="Proteomes" id="UP000325458"/>
    </source>
</evidence>
<evidence type="ECO:0000259" key="6">
    <source>
        <dbReference type="PROSITE" id="PS50931"/>
    </source>
</evidence>
<dbReference type="KEGG" id="spla:CP981_31395"/>
<protein>
    <submittedName>
        <fullName evidence="7">Hca operon transcriptional activator</fullName>
    </submittedName>
    <submittedName>
        <fullName evidence="8">LysR family transcriptional regulator</fullName>
    </submittedName>
</protein>
<dbReference type="Gene3D" id="1.10.10.10">
    <property type="entry name" value="Winged helix-like DNA-binding domain superfamily/Winged helix DNA-binding domain"/>
    <property type="match status" value="1"/>
</dbReference>
<dbReference type="FunFam" id="1.10.10.10:FF:000001">
    <property type="entry name" value="LysR family transcriptional regulator"/>
    <property type="match status" value="1"/>
</dbReference>
<dbReference type="Proteomes" id="UP000194225">
    <property type="component" value="Unassembled WGS sequence"/>
</dbReference>
<dbReference type="AlphaFoldDB" id="A0AAE6NNF9"/>
<dbReference type="GO" id="GO:0003700">
    <property type="term" value="F:DNA-binding transcription factor activity"/>
    <property type="evidence" value="ECO:0007669"/>
    <property type="project" value="InterPro"/>
</dbReference>
<dbReference type="GO" id="GO:0032993">
    <property type="term" value="C:protein-DNA complex"/>
    <property type="evidence" value="ECO:0007669"/>
    <property type="project" value="TreeGrafter"/>
</dbReference>
<keyword evidence="3" id="KW-0238">DNA-binding</keyword>
<dbReference type="EMBL" id="MIGA01000002">
    <property type="protein sequence ID" value="OSY48069.1"/>
    <property type="molecule type" value="Genomic_DNA"/>
</dbReference>
<evidence type="ECO:0000313" key="8">
    <source>
        <dbReference type="EMBL" id="QEV55526.1"/>
    </source>
</evidence>
<feature type="compositionally biased region" description="Basic and acidic residues" evidence="5">
    <location>
        <begin position="294"/>
        <end position="304"/>
    </location>
</feature>
<dbReference type="GO" id="GO:0003677">
    <property type="term" value="F:DNA binding"/>
    <property type="evidence" value="ECO:0007669"/>
    <property type="project" value="UniProtKB-KW"/>
</dbReference>
<dbReference type="GeneID" id="90927749"/>
<dbReference type="InterPro" id="IPR000847">
    <property type="entry name" value="LysR_HTH_N"/>
</dbReference>
<comment type="similarity">
    <text evidence="1">Belongs to the LysR transcriptional regulatory family.</text>
</comment>
<dbReference type="Pfam" id="PF00126">
    <property type="entry name" value="HTH_1"/>
    <property type="match status" value="1"/>
</dbReference>
<name>A0AAE6NNF9_STRPT</name>
<dbReference type="Proteomes" id="UP000325458">
    <property type="component" value="Chromosome"/>
</dbReference>
<evidence type="ECO:0000256" key="4">
    <source>
        <dbReference type="ARBA" id="ARBA00023163"/>
    </source>
</evidence>
<dbReference type="CDD" id="cd08414">
    <property type="entry name" value="PBP2_LTTR_aromatics_like"/>
    <property type="match status" value="1"/>
</dbReference>
<dbReference type="EMBL" id="CP023691">
    <property type="protein sequence ID" value="QEV55526.1"/>
    <property type="molecule type" value="Genomic_DNA"/>
</dbReference>
<sequence>MELRQLNYLVAIAEEGNLGRAAARLYVSQPALSYALRKLEAELGVALFERHPGGVHQTSAGRDVVAEARRTVRQADRVVAAAERHRCQEMAVLRVGFEASGAGELTTRARAEFARRNPDVRVEPKRFDWGQEAAALRDGRVDVAFVWLPADLADLHAEVVHTEPRVVGLPVGHPLAGRKGIGILDVKDEPLLWTERAPRDWVDWWAVNPRPDGSAPRWGPKNDNVEEMLEQVAEGAAVCFAPASMALYYARPDMSWVPLTDVEPLRVALAWYDGASSPLVRGFAEVVRELAAALREDGAGRSDGESADGAGPAPG</sequence>
<feature type="domain" description="HTH lysR-type" evidence="6">
    <location>
        <begin position="1"/>
        <end position="58"/>
    </location>
</feature>
<keyword evidence="9" id="KW-1185">Reference proteome</keyword>
<dbReference type="PROSITE" id="PS50931">
    <property type="entry name" value="HTH_LYSR"/>
    <property type="match status" value="1"/>
</dbReference>
<keyword evidence="4" id="KW-0804">Transcription</keyword>
<dbReference type="PANTHER" id="PTHR30346">
    <property type="entry name" value="TRANSCRIPTIONAL DUAL REGULATOR HCAR-RELATED"/>
    <property type="match status" value="1"/>
</dbReference>